<dbReference type="AlphaFoldDB" id="A0A1G7QZU9"/>
<dbReference type="GO" id="GO:0016020">
    <property type="term" value="C:membrane"/>
    <property type="evidence" value="ECO:0007669"/>
    <property type="project" value="InterPro"/>
</dbReference>
<comment type="similarity">
    <text evidence="1 2">Belongs to the OprB family.</text>
</comment>
<protein>
    <submittedName>
        <fullName evidence="3">Carbohydrate-selective porin, OprB family</fullName>
    </submittedName>
</protein>
<sequence length="504" mass="55921">MVFKNMTSVVAPPLLFDGRFERMLIARDERSFEMISMSLFSRLFAAALLCGSFCLNAQTADVPQASSPSPTMFPHSDDAPWFAAGQFNSILQGHPAFHSPYEGTNSLRARGEYKVSMVGTLFLGLQPWQMFGNHGTSAERYNTDLILDVESAGGRGISQALGLAGFTNLDVVRNPNLGSKPYIARVEVHQTIGFTNEMTENQRGPYALATEVPVRRLELRVGKMSTPDVFDINNVLSDSHLQFTNWSVDNNGAWDYAADTRGYTYGAIAEYQDRDWALRYGLMLMPTVANGIDLDWSVKRSRGQNMEAELRHGWLPGHEGVQRVLAFVNTAHMGSYREAIAAFQDGKDNTPDITKHEHFGATKYGFGYNFEQSVTSNLAVAGRFGWNDGKTESYAYTEIEQTVTLGASYSGNQWGRPSDKAGLAFSSNAIKRDHQEYLAAGGLGFILGDGALRYGRENIVEAYYDAHAWRGLYFAPGISHINNPGYNRDRGPVWVPSFRAHVDF</sequence>
<dbReference type="InterPro" id="IPR007049">
    <property type="entry name" value="Carb-sel_porin_OprB"/>
</dbReference>
<gene>
    <name evidence="3" type="ORF">SAMN05444167_4041</name>
</gene>
<dbReference type="GO" id="GO:0015288">
    <property type="term" value="F:porin activity"/>
    <property type="evidence" value="ECO:0007669"/>
    <property type="project" value="InterPro"/>
</dbReference>
<keyword evidence="4" id="KW-1185">Reference proteome</keyword>
<evidence type="ECO:0000256" key="2">
    <source>
        <dbReference type="RuleBase" id="RU363072"/>
    </source>
</evidence>
<name>A0A1G7QZU9_9BACT</name>
<dbReference type="InterPro" id="IPR038673">
    <property type="entry name" value="OprB_sf"/>
</dbReference>
<evidence type="ECO:0000313" key="3">
    <source>
        <dbReference type="EMBL" id="SDG03210.1"/>
    </source>
</evidence>
<dbReference type="GO" id="GO:0008643">
    <property type="term" value="P:carbohydrate transport"/>
    <property type="evidence" value="ECO:0007669"/>
    <property type="project" value="InterPro"/>
</dbReference>
<proteinExistence type="inferred from homology"/>
<dbReference type="EMBL" id="LT629690">
    <property type="protein sequence ID" value="SDG03210.1"/>
    <property type="molecule type" value="Genomic_DNA"/>
</dbReference>
<accession>A0A1G7QZU9</accession>
<evidence type="ECO:0000256" key="1">
    <source>
        <dbReference type="ARBA" id="ARBA00008769"/>
    </source>
</evidence>
<reference evidence="3 4" key="1">
    <citation type="submission" date="2016-10" db="EMBL/GenBank/DDBJ databases">
        <authorList>
            <person name="de Groot N.N."/>
        </authorList>
    </citation>
    <scope>NUCLEOTIDE SEQUENCE [LARGE SCALE GENOMIC DNA]</scope>
    <source>
        <strain evidence="3 4">GAS232</strain>
    </source>
</reference>
<dbReference type="Gene3D" id="2.40.160.180">
    <property type="entry name" value="Carbohydrate-selective porin OprB"/>
    <property type="match status" value="1"/>
</dbReference>
<dbReference type="Pfam" id="PF04966">
    <property type="entry name" value="OprB"/>
    <property type="match status" value="1"/>
</dbReference>
<organism evidence="3 4">
    <name type="scientific">Terriglobus roseus</name>
    <dbReference type="NCBI Taxonomy" id="392734"/>
    <lineage>
        <taxon>Bacteria</taxon>
        <taxon>Pseudomonadati</taxon>
        <taxon>Acidobacteriota</taxon>
        <taxon>Terriglobia</taxon>
        <taxon>Terriglobales</taxon>
        <taxon>Acidobacteriaceae</taxon>
        <taxon>Terriglobus</taxon>
    </lineage>
</organism>
<evidence type="ECO:0000313" key="4">
    <source>
        <dbReference type="Proteomes" id="UP000182427"/>
    </source>
</evidence>
<dbReference type="Proteomes" id="UP000182427">
    <property type="component" value="Chromosome I"/>
</dbReference>